<dbReference type="EMBL" id="BART01000073">
    <property type="protein sequence ID" value="GAG63422.1"/>
    <property type="molecule type" value="Genomic_DNA"/>
</dbReference>
<comment type="caution">
    <text evidence="1">The sequence shown here is derived from an EMBL/GenBank/DDBJ whole genome shotgun (WGS) entry which is preliminary data.</text>
</comment>
<dbReference type="AlphaFoldDB" id="X0ZZU2"/>
<accession>X0ZZU2</accession>
<evidence type="ECO:0000313" key="1">
    <source>
        <dbReference type="EMBL" id="GAG63422.1"/>
    </source>
</evidence>
<evidence type="ECO:0000313" key="2">
    <source>
        <dbReference type="EMBL" id="GAH30264.1"/>
    </source>
</evidence>
<reference evidence="1" key="1">
    <citation type="journal article" date="2014" name="Front. Microbiol.">
        <title>High frequency of phylogenetically diverse reductive dehalogenase-homologous genes in deep subseafloor sedimentary metagenomes.</title>
        <authorList>
            <person name="Kawai M."/>
            <person name="Futagami T."/>
            <person name="Toyoda A."/>
            <person name="Takaki Y."/>
            <person name="Nishi S."/>
            <person name="Hori S."/>
            <person name="Arai W."/>
            <person name="Tsubouchi T."/>
            <person name="Morono Y."/>
            <person name="Uchiyama I."/>
            <person name="Ito T."/>
            <person name="Fujiyama A."/>
            <person name="Inagaki F."/>
            <person name="Takami H."/>
        </authorList>
    </citation>
    <scope>NUCLEOTIDE SEQUENCE</scope>
    <source>
        <strain evidence="1">Expedition CK06-06</strain>
    </source>
</reference>
<sequence length="157" mass="18185">MNEENKDLIAYCGLYCGDCIGYRQKAADLARDLRKELRKTKFEKTAEYLSTMSFFAVYKNYKQCYEVLGALVKMRCKKGCKGGGGPPFCKIRKCCQRKGIGGCWECDEFETCKKLDFLKPNHGDAHIKNLRIIKRKGTDEFIKGKKYWYSKIKQSNL</sequence>
<gene>
    <name evidence="1" type="ORF">S01H4_00516</name>
    <name evidence="2" type="ORF">S03H2_03337</name>
</gene>
<proteinExistence type="predicted"/>
<protein>
    <recommendedName>
        <fullName evidence="3">GON domain-containing protein</fullName>
    </recommendedName>
</protein>
<dbReference type="InterPro" id="IPR024227">
    <property type="entry name" value="DUF3795"/>
</dbReference>
<evidence type="ECO:0008006" key="3">
    <source>
        <dbReference type="Google" id="ProtNLM"/>
    </source>
</evidence>
<name>X0ZZU2_9ZZZZ</name>
<dbReference type="EMBL" id="BARU01001226">
    <property type="protein sequence ID" value="GAH30264.1"/>
    <property type="molecule type" value="Genomic_DNA"/>
</dbReference>
<organism evidence="1">
    <name type="scientific">marine sediment metagenome</name>
    <dbReference type="NCBI Taxonomy" id="412755"/>
    <lineage>
        <taxon>unclassified sequences</taxon>
        <taxon>metagenomes</taxon>
        <taxon>ecological metagenomes</taxon>
    </lineage>
</organism>
<dbReference type="Pfam" id="PF12675">
    <property type="entry name" value="DUF3795"/>
    <property type="match status" value="1"/>
</dbReference>